<organism evidence="2 3">
    <name type="scientific">Dysgonomonas hofstadii</name>
    <dbReference type="NCBI Taxonomy" id="637886"/>
    <lineage>
        <taxon>Bacteria</taxon>
        <taxon>Pseudomonadati</taxon>
        <taxon>Bacteroidota</taxon>
        <taxon>Bacteroidia</taxon>
        <taxon>Bacteroidales</taxon>
        <taxon>Dysgonomonadaceae</taxon>
        <taxon>Dysgonomonas</taxon>
    </lineage>
</organism>
<name>A0A840CPK2_9BACT</name>
<dbReference type="Gene3D" id="3.20.20.80">
    <property type="entry name" value="Glycosidases"/>
    <property type="match status" value="1"/>
</dbReference>
<evidence type="ECO:0000259" key="1">
    <source>
        <dbReference type="Pfam" id="PF14488"/>
    </source>
</evidence>
<comment type="caution">
    <text evidence="2">The sequence shown here is derived from an EMBL/GenBank/DDBJ whole genome shotgun (WGS) entry which is preliminary data.</text>
</comment>
<sequence>MEKNRREFLKKMGMGAAVAASVPILSSCGNSSPDNAKITLCNSDATSTLIVPPAKGLQISGTFLDEISHDIPHQNWGEKEWDQDFCHMKAIGIDTVIMIRSGYRKFITYPSEYLIKKGCYKPSVDLLDMYLKLADKHGMKFYFGLYDSGHYWATGDMSHEIEDNKYVIDEVWQKYGQKYKSFQGWYLSGEISRATKGAIDSFRAMGKQCKDVSGGLPTFISPWIDGKKAVMAASGQLSKGDSVSVQQHEKEWGEIFDGIKGTVDACAFQDGHIDYDELDAFFEVNKKLADKYGLECWTNAESFDRDMPIKFLPIKFDKLRLKLEAAKRAGYDKAITFEFSHFMSPQSAYLQAGHLYNRYKEYFNL</sequence>
<dbReference type="EMBL" id="JACIEP010000021">
    <property type="protein sequence ID" value="MBB4038027.1"/>
    <property type="molecule type" value="Genomic_DNA"/>
</dbReference>
<keyword evidence="3" id="KW-1185">Reference proteome</keyword>
<accession>A0A840CPK2</accession>
<dbReference type="SUPFAM" id="SSF51445">
    <property type="entry name" value="(Trans)glycosidases"/>
    <property type="match status" value="1"/>
</dbReference>
<dbReference type="AlphaFoldDB" id="A0A840CPK2"/>
<dbReference type="Pfam" id="PF14488">
    <property type="entry name" value="DUF4434"/>
    <property type="match status" value="1"/>
</dbReference>
<gene>
    <name evidence="2" type="ORF">GGR21_003954</name>
</gene>
<dbReference type="InterPro" id="IPR017853">
    <property type="entry name" value="GH"/>
</dbReference>
<evidence type="ECO:0000313" key="3">
    <source>
        <dbReference type="Proteomes" id="UP000555103"/>
    </source>
</evidence>
<evidence type="ECO:0000313" key="2">
    <source>
        <dbReference type="EMBL" id="MBB4038027.1"/>
    </source>
</evidence>
<feature type="domain" description="DUF4434" evidence="1">
    <location>
        <begin position="59"/>
        <end position="349"/>
    </location>
</feature>
<dbReference type="Proteomes" id="UP000555103">
    <property type="component" value="Unassembled WGS sequence"/>
</dbReference>
<proteinExistence type="predicted"/>
<dbReference type="InterPro" id="IPR027849">
    <property type="entry name" value="DUF4434"/>
</dbReference>
<reference evidence="2 3" key="1">
    <citation type="submission" date="2020-08" db="EMBL/GenBank/DDBJ databases">
        <title>Genomic Encyclopedia of Type Strains, Phase IV (KMG-IV): sequencing the most valuable type-strain genomes for metagenomic binning, comparative biology and taxonomic classification.</title>
        <authorList>
            <person name="Goeker M."/>
        </authorList>
    </citation>
    <scope>NUCLEOTIDE SEQUENCE [LARGE SCALE GENOMIC DNA]</scope>
    <source>
        <strain evidence="2 3">DSM 104969</strain>
    </source>
</reference>
<dbReference type="PROSITE" id="PS51257">
    <property type="entry name" value="PROKAR_LIPOPROTEIN"/>
    <property type="match status" value="1"/>
</dbReference>
<protein>
    <recommendedName>
        <fullName evidence="1">DUF4434 domain-containing protein</fullName>
    </recommendedName>
</protein>
<dbReference type="RefSeq" id="WP_183308868.1">
    <property type="nucleotide sequence ID" value="NZ_JACIEP010000021.1"/>
</dbReference>